<evidence type="ECO:0000256" key="4">
    <source>
        <dbReference type="ARBA" id="ARBA00022670"/>
    </source>
</evidence>
<evidence type="ECO:0000256" key="9">
    <source>
        <dbReference type="ARBA" id="ARBA00022989"/>
    </source>
</evidence>
<evidence type="ECO:0000256" key="8">
    <source>
        <dbReference type="ARBA" id="ARBA00022833"/>
    </source>
</evidence>
<keyword evidence="15" id="KW-1185">Reference proteome</keyword>
<keyword evidence="11 12" id="KW-0472">Membrane</keyword>
<evidence type="ECO:0000256" key="2">
    <source>
        <dbReference type="ARBA" id="ARBA00009779"/>
    </source>
</evidence>
<evidence type="ECO:0000259" key="13">
    <source>
        <dbReference type="Pfam" id="PF01435"/>
    </source>
</evidence>
<evidence type="ECO:0000256" key="5">
    <source>
        <dbReference type="ARBA" id="ARBA00022692"/>
    </source>
</evidence>
<keyword evidence="4 12" id="KW-0645">Protease</keyword>
<evidence type="ECO:0000313" key="15">
    <source>
        <dbReference type="Proteomes" id="UP000254575"/>
    </source>
</evidence>
<keyword evidence="10 12" id="KW-0482">Metalloprotease</keyword>
<dbReference type="HAMAP" id="MF_00188">
    <property type="entry name" value="Pept_M48_protease_HtpX"/>
    <property type="match status" value="1"/>
</dbReference>
<accession>A0A380MYV0</accession>
<keyword evidence="6 12" id="KW-0479">Metal-binding</keyword>
<dbReference type="GO" id="GO:0004222">
    <property type="term" value="F:metalloendopeptidase activity"/>
    <property type="evidence" value="ECO:0007669"/>
    <property type="project" value="UniProtKB-UniRule"/>
</dbReference>
<dbReference type="Gene3D" id="3.30.2010.10">
    <property type="entry name" value="Metalloproteases ('zincins'), catalytic domain"/>
    <property type="match status" value="1"/>
</dbReference>
<comment type="similarity">
    <text evidence="2 12">Belongs to the peptidase M48B family.</text>
</comment>
<feature type="transmembrane region" description="Helical" evidence="12">
    <location>
        <begin position="194"/>
        <end position="215"/>
    </location>
</feature>
<feature type="active site" evidence="12">
    <location>
        <position position="147"/>
    </location>
</feature>
<keyword evidence="9 12" id="KW-1133">Transmembrane helix</keyword>
<dbReference type="EC" id="3.4.24.-" evidence="12"/>
<dbReference type="InterPro" id="IPR022919">
    <property type="entry name" value="Pept_M48_protease_HtpX"/>
</dbReference>
<dbReference type="Pfam" id="PF01435">
    <property type="entry name" value="Peptidase_M48"/>
    <property type="match status" value="1"/>
</dbReference>
<evidence type="ECO:0000256" key="3">
    <source>
        <dbReference type="ARBA" id="ARBA00022475"/>
    </source>
</evidence>
<feature type="domain" description="Peptidase M48" evidence="13">
    <location>
        <begin position="82"/>
        <end position="286"/>
    </location>
</feature>
<keyword evidence="5 12" id="KW-0812">Transmembrane</keyword>
<evidence type="ECO:0000256" key="12">
    <source>
        <dbReference type="HAMAP-Rule" id="MF_00188"/>
    </source>
</evidence>
<dbReference type="CDD" id="cd07335">
    <property type="entry name" value="M48B_HtpX_like"/>
    <property type="match status" value="1"/>
</dbReference>
<feature type="binding site" evidence="12">
    <location>
        <position position="220"/>
    </location>
    <ligand>
        <name>Zn(2+)</name>
        <dbReference type="ChEBI" id="CHEBI:29105"/>
        <note>catalytic</note>
    </ligand>
</feature>
<dbReference type="Proteomes" id="UP000254575">
    <property type="component" value="Unassembled WGS sequence"/>
</dbReference>
<dbReference type="NCBIfam" id="NF003965">
    <property type="entry name" value="PRK05457.1"/>
    <property type="match status" value="1"/>
</dbReference>
<reference evidence="14 15" key="1">
    <citation type="submission" date="2018-06" db="EMBL/GenBank/DDBJ databases">
        <authorList>
            <consortium name="Pathogen Informatics"/>
            <person name="Doyle S."/>
        </authorList>
    </citation>
    <scope>NUCLEOTIDE SEQUENCE [LARGE SCALE GENOMIC DNA]</scope>
    <source>
        <strain evidence="14 15">NCTC10717</strain>
    </source>
</reference>
<feature type="binding site" evidence="12">
    <location>
        <position position="146"/>
    </location>
    <ligand>
        <name>Zn(2+)</name>
        <dbReference type="ChEBI" id="CHEBI:29105"/>
        <note>catalytic</note>
    </ligand>
</feature>
<sequence>MKAVFLLIATNLGVMAVLSLVLQILGINQMLNQSGMNMQNLLIYASIYGFAGSFISLLMSKNLAKRQMRVQLIDAGTSNPSERWLYDTVKRQAEKSGVGMPEVGIFQQPAPNAFATGHNKDAALVAVSTGLLQHMNADEIEAVLGHEMAHVKNGDMVTSALIQGTINAFVIVFASLISSLLARGNRRQSGAAFHGTYMLLQMLLGFLGSMVVMWHSRHREFTADRGGAELAGKHKMIAALRRLEQTQAAGAQGALAKDFKAFGIVPMSGLFSTHPPLAKRIAALEQNL</sequence>
<comment type="cofactor">
    <cofactor evidence="12">
        <name>Zn(2+)</name>
        <dbReference type="ChEBI" id="CHEBI:29105"/>
    </cofactor>
    <text evidence="12">Binds 1 zinc ion per subunit.</text>
</comment>
<keyword evidence="12" id="KW-0346">Stress response</keyword>
<dbReference type="GO" id="GO:0008270">
    <property type="term" value="F:zinc ion binding"/>
    <property type="evidence" value="ECO:0007669"/>
    <property type="project" value="UniProtKB-UniRule"/>
</dbReference>
<dbReference type="InterPro" id="IPR050083">
    <property type="entry name" value="HtpX_protease"/>
</dbReference>
<evidence type="ECO:0000256" key="1">
    <source>
        <dbReference type="ARBA" id="ARBA00004651"/>
    </source>
</evidence>
<dbReference type="EMBL" id="UHIA01000004">
    <property type="protein sequence ID" value="SUO97394.1"/>
    <property type="molecule type" value="Genomic_DNA"/>
</dbReference>
<dbReference type="PANTHER" id="PTHR43221">
    <property type="entry name" value="PROTEASE HTPX"/>
    <property type="match status" value="1"/>
</dbReference>
<dbReference type="OrthoDB" id="15218at2"/>
<feature type="transmembrane region" description="Helical" evidence="12">
    <location>
        <begin position="160"/>
        <end position="182"/>
    </location>
</feature>
<evidence type="ECO:0000256" key="11">
    <source>
        <dbReference type="ARBA" id="ARBA00023136"/>
    </source>
</evidence>
<evidence type="ECO:0000256" key="6">
    <source>
        <dbReference type="ARBA" id="ARBA00022723"/>
    </source>
</evidence>
<dbReference type="RefSeq" id="WP_115218609.1">
    <property type="nucleotide sequence ID" value="NZ_UHIA01000004.1"/>
</dbReference>
<proteinExistence type="inferred from homology"/>
<comment type="subcellular location">
    <subcellularLocation>
        <location evidence="1 12">Cell membrane</location>
        <topology evidence="1 12">Multi-pass membrane protein</topology>
    </subcellularLocation>
</comment>
<dbReference type="GO" id="GO:0006508">
    <property type="term" value="P:proteolysis"/>
    <property type="evidence" value="ECO:0007669"/>
    <property type="project" value="UniProtKB-KW"/>
</dbReference>
<evidence type="ECO:0000313" key="14">
    <source>
        <dbReference type="EMBL" id="SUO97394.1"/>
    </source>
</evidence>
<evidence type="ECO:0000256" key="7">
    <source>
        <dbReference type="ARBA" id="ARBA00022801"/>
    </source>
</evidence>
<dbReference type="PANTHER" id="PTHR43221:SF1">
    <property type="entry name" value="PROTEASE HTPX"/>
    <property type="match status" value="1"/>
</dbReference>
<feature type="transmembrane region" description="Helical" evidence="12">
    <location>
        <begin position="42"/>
        <end position="59"/>
    </location>
</feature>
<protein>
    <recommendedName>
        <fullName evidence="12">Protease HtpX</fullName>
        <ecNumber evidence="12">3.4.24.-</ecNumber>
    </recommendedName>
    <alternativeName>
        <fullName evidence="12">Heat shock protein HtpX</fullName>
    </alternativeName>
</protein>
<evidence type="ECO:0000256" key="10">
    <source>
        <dbReference type="ARBA" id="ARBA00023049"/>
    </source>
</evidence>
<keyword evidence="7 12" id="KW-0378">Hydrolase</keyword>
<dbReference type="AlphaFoldDB" id="A0A380MYV0"/>
<feature type="binding site" evidence="12">
    <location>
        <position position="150"/>
    </location>
    <ligand>
        <name>Zn(2+)</name>
        <dbReference type="ChEBI" id="CHEBI:29105"/>
        <note>catalytic</note>
    </ligand>
</feature>
<organism evidence="14 15">
    <name type="scientific">Suttonella indologenes</name>
    <dbReference type="NCBI Taxonomy" id="13276"/>
    <lineage>
        <taxon>Bacteria</taxon>
        <taxon>Pseudomonadati</taxon>
        <taxon>Pseudomonadota</taxon>
        <taxon>Gammaproteobacteria</taxon>
        <taxon>Cardiobacteriales</taxon>
        <taxon>Cardiobacteriaceae</taxon>
        <taxon>Suttonella</taxon>
    </lineage>
</organism>
<keyword evidence="8 12" id="KW-0862">Zinc</keyword>
<gene>
    <name evidence="14" type="primary">htpX_1</name>
    <name evidence="12" type="synonym">htpX</name>
    <name evidence="14" type="ORF">NCTC10717_01426</name>
</gene>
<dbReference type="InterPro" id="IPR001915">
    <property type="entry name" value="Peptidase_M48"/>
</dbReference>
<dbReference type="GO" id="GO:0005886">
    <property type="term" value="C:plasma membrane"/>
    <property type="evidence" value="ECO:0007669"/>
    <property type="project" value="UniProtKB-SubCell"/>
</dbReference>
<name>A0A380MYV0_9GAMM</name>
<keyword evidence="3 12" id="KW-1003">Cell membrane</keyword>